<dbReference type="AlphaFoldDB" id="A0A4U1B8H3"/>
<reference evidence="7 8" key="1">
    <citation type="submission" date="2019-04" db="EMBL/GenBank/DDBJ databases">
        <authorList>
            <person name="Hwang J.C."/>
        </authorList>
    </citation>
    <scope>NUCLEOTIDE SEQUENCE [LARGE SCALE GENOMIC DNA]</scope>
    <source>
        <strain evidence="7 8">IMCC35001</strain>
    </source>
</reference>
<name>A0A4U1B8H3_9GAMM</name>
<dbReference type="PROSITE" id="PS51257">
    <property type="entry name" value="PROKAR_LIPOPROTEIN"/>
    <property type="match status" value="1"/>
</dbReference>
<dbReference type="SUPFAM" id="SSF103088">
    <property type="entry name" value="OmpA-like"/>
    <property type="match status" value="1"/>
</dbReference>
<evidence type="ECO:0000259" key="6">
    <source>
        <dbReference type="PROSITE" id="PS51123"/>
    </source>
</evidence>
<dbReference type="PRINTS" id="PR01021">
    <property type="entry name" value="OMPADOMAIN"/>
</dbReference>
<dbReference type="OrthoDB" id="9782229at2"/>
<comment type="caution">
    <text evidence="7">The sequence shown here is derived from an EMBL/GenBank/DDBJ whole genome shotgun (WGS) entry which is preliminary data.</text>
</comment>
<dbReference type="PRINTS" id="PR01023">
    <property type="entry name" value="NAFLGMOTY"/>
</dbReference>
<evidence type="ECO:0000256" key="5">
    <source>
        <dbReference type="SAM" id="Phobius"/>
    </source>
</evidence>
<keyword evidence="3" id="KW-0998">Cell outer membrane</keyword>
<evidence type="ECO:0000313" key="7">
    <source>
        <dbReference type="EMBL" id="TKB46798.1"/>
    </source>
</evidence>
<evidence type="ECO:0000256" key="4">
    <source>
        <dbReference type="PROSITE-ProRule" id="PRU00473"/>
    </source>
</evidence>
<dbReference type="Gene3D" id="3.30.1330.60">
    <property type="entry name" value="OmpA-like domain"/>
    <property type="match status" value="1"/>
</dbReference>
<dbReference type="PANTHER" id="PTHR30329:SF21">
    <property type="entry name" value="LIPOPROTEIN YIAD-RELATED"/>
    <property type="match status" value="1"/>
</dbReference>
<dbReference type="InterPro" id="IPR036737">
    <property type="entry name" value="OmpA-like_sf"/>
</dbReference>
<feature type="domain" description="OmpA-like" evidence="6">
    <location>
        <begin position="104"/>
        <end position="221"/>
    </location>
</feature>
<accession>A0A4U1B8H3</accession>
<feature type="transmembrane region" description="Helical" evidence="5">
    <location>
        <begin position="33"/>
        <end position="54"/>
    </location>
</feature>
<dbReference type="Pfam" id="PF13488">
    <property type="entry name" value="Gly-zipper_Omp"/>
    <property type="match status" value="1"/>
</dbReference>
<gene>
    <name evidence="7" type="ORF">FCL40_17235</name>
</gene>
<feature type="transmembrane region" description="Helical" evidence="5">
    <location>
        <begin position="63"/>
        <end position="82"/>
    </location>
</feature>
<protein>
    <submittedName>
        <fullName evidence="7">Glycine zipper 2TM domain-containing protein</fullName>
    </submittedName>
</protein>
<dbReference type="InterPro" id="IPR006665">
    <property type="entry name" value="OmpA-like"/>
</dbReference>
<keyword evidence="8" id="KW-1185">Reference proteome</keyword>
<dbReference type="PROSITE" id="PS51123">
    <property type="entry name" value="OMPA_2"/>
    <property type="match status" value="1"/>
</dbReference>
<keyword evidence="5" id="KW-1133">Transmembrane helix</keyword>
<evidence type="ECO:0000256" key="2">
    <source>
        <dbReference type="ARBA" id="ARBA00023136"/>
    </source>
</evidence>
<dbReference type="InterPro" id="IPR006664">
    <property type="entry name" value="OMP_bac"/>
</dbReference>
<dbReference type="RefSeq" id="WP_136854531.1">
    <property type="nucleotide sequence ID" value="NZ_SWCI01000018.1"/>
</dbReference>
<comment type="subcellular location">
    <subcellularLocation>
        <location evidence="1">Cell outer membrane</location>
    </subcellularLocation>
</comment>
<proteinExistence type="predicted"/>
<evidence type="ECO:0000256" key="1">
    <source>
        <dbReference type="ARBA" id="ARBA00004442"/>
    </source>
</evidence>
<evidence type="ECO:0000256" key="3">
    <source>
        <dbReference type="ARBA" id="ARBA00023237"/>
    </source>
</evidence>
<dbReference type="Proteomes" id="UP000305674">
    <property type="component" value="Unassembled WGS sequence"/>
</dbReference>
<dbReference type="CDD" id="cd07185">
    <property type="entry name" value="OmpA_C-like"/>
    <property type="match status" value="1"/>
</dbReference>
<dbReference type="InterPro" id="IPR039567">
    <property type="entry name" value="Gly-zipper"/>
</dbReference>
<dbReference type="PANTHER" id="PTHR30329">
    <property type="entry name" value="STATOR ELEMENT OF FLAGELLAR MOTOR COMPLEX"/>
    <property type="match status" value="1"/>
</dbReference>
<sequence>MTLRIRSAALGLSVLVAVSGCTTLDPYTREEKTANATVGAGIGAITGAIIGAAVSSKSDRAKGALIGAGIGGLAGGSAGYYMDQQEMKLRQQLEGTGVSVTRVGDQIILNMPGNITFDTNQDQLKAQFYPTLNSVALVLKEFESTLITVAGHTDSSGEAAYNQKLSERRAASVAGYLVNQQIPYQRVAAVGYGETRPIADNLNKAGRAENRRVELTLDPIVR</sequence>
<organism evidence="7 8">
    <name type="scientific">Ferrimonas sediminicola</name>
    <dbReference type="NCBI Taxonomy" id="2569538"/>
    <lineage>
        <taxon>Bacteria</taxon>
        <taxon>Pseudomonadati</taxon>
        <taxon>Pseudomonadota</taxon>
        <taxon>Gammaproteobacteria</taxon>
        <taxon>Alteromonadales</taxon>
        <taxon>Ferrimonadaceae</taxon>
        <taxon>Ferrimonas</taxon>
    </lineage>
</organism>
<keyword evidence="2 4" id="KW-0472">Membrane</keyword>
<dbReference type="Pfam" id="PF00691">
    <property type="entry name" value="OmpA"/>
    <property type="match status" value="1"/>
</dbReference>
<keyword evidence="5" id="KW-0812">Transmembrane</keyword>
<evidence type="ECO:0000313" key="8">
    <source>
        <dbReference type="Proteomes" id="UP000305674"/>
    </source>
</evidence>
<dbReference type="GO" id="GO:0009279">
    <property type="term" value="C:cell outer membrane"/>
    <property type="evidence" value="ECO:0007669"/>
    <property type="project" value="UniProtKB-SubCell"/>
</dbReference>
<dbReference type="EMBL" id="SWCI01000018">
    <property type="protein sequence ID" value="TKB46798.1"/>
    <property type="molecule type" value="Genomic_DNA"/>
</dbReference>
<dbReference type="InterPro" id="IPR050330">
    <property type="entry name" value="Bact_OuterMem_StrucFunc"/>
</dbReference>